<evidence type="ECO:0000256" key="1">
    <source>
        <dbReference type="ARBA" id="ARBA00001968"/>
    </source>
</evidence>
<proteinExistence type="inferred from homology"/>
<keyword evidence="2 4" id="KW-0378">Hydrolase</keyword>
<protein>
    <recommendedName>
        <fullName evidence="4">Nucleoside triphosphate pyrophosphatase</fullName>
        <ecNumber evidence="4">3.6.1.9</ecNumber>
    </recommendedName>
    <alternativeName>
        <fullName evidence="4">Nucleotide pyrophosphatase</fullName>
        <shortName evidence="4">Nucleotide PPase</shortName>
    </alternativeName>
</protein>
<sequence length="199" mass="21424">MKTSLFLASENSSALRLLGNAGIAVEVMAADLDDRALEEPLEETGASPEDFALVVAQAKATEMSEQNPGLLFLGCEQVWSLDDAVLPLPADMEEARRRLLLLSGRTHTINVAVVLARDGEILWHKTDVASITMLKLDPGFIGRYMAEIGPDGLKTANLCRVDGEGIRLVETIEGDRFTAAGVPMLPLLAELRRIGAIDA</sequence>
<evidence type="ECO:0000256" key="2">
    <source>
        <dbReference type="ARBA" id="ARBA00022801"/>
    </source>
</evidence>
<comment type="cofactor">
    <cofactor evidence="1 4">
        <name>a divalent metal cation</name>
        <dbReference type="ChEBI" id="CHEBI:60240"/>
    </cofactor>
</comment>
<dbReference type="RefSeq" id="WP_184145354.1">
    <property type="nucleotide sequence ID" value="NZ_JACHIK010000012.1"/>
</dbReference>
<organism evidence="5 6">
    <name type="scientific">Shinella fusca</name>
    <dbReference type="NCBI Taxonomy" id="544480"/>
    <lineage>
        <taxon>Bacteria</taxon>
        <taxon>Pseudomonadati</taxon>
        <taxon>Pseudomonadota</taxon>
        <taxon>Alphaproteobacteria</taxon>
        <taxon>Hyphomicrobiales</taxon>
        <taxon>Rhizobiaceae</taxon>
        <taxon>Shinella</taxon>
    </lineage>
</organism>
<evidence type="ECO:0000313" key="6">
    <source>
        <dbReference type="Proteomes" id="UP000535406"/>
    </source>
</evidence>
<gene>
    <name evidence="5" type="ORF">HNQ66_003409</name>
</gene>
<keyword evidence="6" id="KW-1185">Reference proteome</keyword>
<comment type="catalytic activity">
    <reaction evidence="4">
        <text>a 2'-deoxyribonucleoside 5'-triphosphate + H2O = a 2'-deoxyribonucleoside 5'-phosphate + diphosphate + H(+)</text>
        <dbReference type="Rhea" id="RHEA:44644"/>
        <dbReference type="ChEBI" id="CHEBI:15377"/>
        <dbReference type="ChEBI" id="CHEBI:15378"/>
        <dbReference type="ChEBI" id="CHEBI:33019"/>
        <dbReference type="ChEBI" id="CHEBI:61560"/>
        <dbReference type="ChEBI" id="CHEBI:65317"/>
        <dbReference type="EC" id="3.6.1.9"/>
    </reaction>
</comment>
<dbReference type="InterPro" id="IPR003697">
    <property type="entry name" value="Maf-like"/>
</dbReference>
<accession>A0A7W7YXB5</accession>
<dbReference type="GO" id="GO:0009117">
    <property type="term" value="P:nucleotide metabolic process"/>
    <property type="evidence" value="ECO:0007669"/>
    <property type="project" value="UniProtKB-KW"/>
</dbReference>
<keyword evidence="3 4" id="KW-0546">Nucleotide metabolism</keyword>
<comment type="caution">
    <text evidence="5">The sequence shown here is derived from an EMBL/GenBank/DDBJ whole genome shotgun (WGS) entry which is preliminary data.</text>
</comment>
<evidence type="ECO:0000256" key="4">
    <source>
        <dbReference type="HAMAP-Rule" id="MF_00528"/>
    </source>
</evidence>
<comment type="subcellular location">
    <subcellularLocation>
        <location evidence="4">Cytoplasm</location>
    </subcellularLocation>
</comment>
<keyword evidence="4" id="KW-0963">Cytoplasm</keyword>
<reference evidence="5 6" key="1">
    <citation type="submission" date="2020-08" db="EMBL/GenBank/DDBJ databases">
        <title>Genomic Encyclopedia of Type Strains, Phase IV (KMG-IV): sequencing the most valuable type-strain genomes for metagenomic binning, comparative biology and taxonomic classification.</title>
        <authorList>
            <person name="Goeker M."/>
        </authorList>
    </citation>
    <scope>NUCLEOTIDE SEQUENCE [LARGE SCALE GENOMIC DNA]</scope>
    <source>
        <strain evidence="5 6">DSM 21319</strain>
    </source>
</reference>
<dbReference type="EC" id="3.6.1.9" evidence="4"/>
<dbReference type="InterPro" id="IPR029001">
    <property type="entry name" value="ITPase-like_fam"/>
</dbReference>
<dbReference type="PANTHER" id="PTHR43213:SF5">
    <property type="entry name" value="BIFUNCTIONAL DTTP_UTP PYROPHOSPHATASE_METHYLTRANSFERASE PROTEIN-RELATED"/>
    <property type="match status" value="1"/>
</dbReference>
<evidence type="ECO:0000256" key="3">
    <source>
        <dbReference type="ARBA" id="ARBA00023080"/>
    </source>
</evidence>
<comment type="catalytic activity">
    <reaction evidence="4">
        <text>a ribonucleoside 5'-triphosphate + H2O = a ribonucleoside 5'-phosphate + diphosphate + H(+)</text>
        <dbReference type="Rhea" id="RHEA:23996"/>
        <dbReference type="ChEBI" id="CHEBI:15377"/>
        <dbReference type="ChEBI" id="CHEBI:15378"/>
        <dbReference type="ChEBI" id="CHEBI:33019"/>
        <dbReference type="ChEBI" id="CHEBI:58043"/>
        <dbReference type="ChEBI" id="CHEBI:61557"/>
        <dbReference type="EC" id="3.6.1.9"/>
    </reaction>
</comment>
<dbReference type="PIRSF" id="PIRSF006305">
    <property type="entry name" value="Maf"/>
    <property type="match status" value="1"/>
</dbReference>
<dbReference type="EMBL" id="JACHIK010000012">
    <property type="protein sequence ID" value="MBB5043996.1"/>
    <property type="molecule type" value="Genomic_DNA"/>
</dbReference>
<comment type="caution">
    <text evidence="4">Lacks conserved residue(s) required for the propagation of feature annotation.</text>
</comment>
<evidence type="ECO:0000313" key="5">
    <source>
        <dbReference type="EMBL" id="MBB5043996.1"/>
    </source>
</evidence>
<comment type="function">
    <text evidence="4">Nucleoside triphosphate pyrophosphatase. May have a dual role in cell division arrest and in preventing the incorporation of modified nucleotides into cellular nucleic acids.</text>
</comment>
<dbReference type="PANTHER" id="PTHR43213">
    <property type="entry name" value="BIFUNCTIONAL DTTP/UTP PYROPHOSPHATASE/METHYLTRANSFERASE PROTEIN-RELATED"/>
    <property type="match status" value="1"/>
</dbReference>
<dbReference type="GO" id="GO:0005737">
    <property type="term" value="C:cytoplasm"/>
    <property type="evidence" value="ECO:0007669"/>
    <property type="project" value="UniProtKB-SubCell"/>
</dbReference>
<dbReference type="SUPFAM" id="SSF52972">
    <property type="entry name" value="ITPase-like"/>
    <property type="match status" value="1"/>
</dbReference>
<dbReference type="Proteomes" id="UP000535406">
    <property type="component" value="Unassembled WGS sequence"/>
</dbReference>
<dbReference type="Gene3D" id="3.90.950.10">
    <property type="match status" value="1"/>
</dbReference>
<dbReference type="AlphaFoldDB" id="A0A7W7YXB5"/>
<dbReference type="Pfam" id="PF02545">
    <property type="entry name" value="Maf"/>
    <property type="match status" value="1"/>
</dbReference>
<comment type="similarity">
    <text evidence="4">Belongs to the Maf family.</text>
</comment>
<dbReference type="HAMAP" id="MF_00528">
    <property type="entry name" value="Maf"/>
    <property type="match status" value="1"/>
</dbReference>
<dbReference type="GO" id="GO:0047429">
    <property type="term" value="F:nucleoside triphosphate diphosphatase activity"/>
    <property type="evidence" value="ECO:0007669"/>
    <property type="project" value="UniProtKB-EC"/>
</dbReference>
<name>A0A7W7YXB5_9HYPH</name>